<protein>
    <recommendedName>
        <fullName evidence="2">DNA/RNA-binding domain-containing protein</fullName>
    </recommendedName>
</protein>
<sequence>MKEKESEQSNFPTSIRRETWIRPDGGKRVHRTTQAVHEEEDSEEEDLASLSSVEVNKRFVISYLHVHGKLITRIGMESFQEAAMQMLKEFRALLQHSPIPLPSNRLLQLLALNMFAIESTQLKGKCQ</sequence>
<dbReference type="GO" id="GO:0000184">
    <property type="term" value="P:nuclear-transcribed mRNA catabolic process, nonsense-mediated decay"/>
    <property type="evidence" value="ECO:0007669"/>
    <property type="project" value="UniProtKB-KW"/>
</dbReference>
<dbReference type="Proteomes" id="UP001516400">
    <property type="component" value="Unassembled WGS sequence"/>
</dbReference>
<keyword evidence="1" id="KW-0866">Nonsense-mediated mRNA decay</keyword>
<dbReference type="InterPro" id="IPR011990">
    <property type="entry name" value="TPR-like_helical_dom_sf"/>
</dbReference>
<evidence type="ECO:0000259" key="2">
    <source>
        <dbReference type="Pfam" id="PF10373"/>
    </source>
</evidence>
<accession>A0ABD2MMW7</accession>
<proteinExistence type="predicted"/>
<comment type="caution">
    <text evidence="3">The sequence shown here is derived from an EMBL/GenBank/DDBJ whole genome shotgun (WGS) entry which is preliminary data.</text>
</comment>
<evidence type="ECO:0000256" key="1">
    <source>
        <dbReference type="ARBA" id="ARBA00023161"/>
    </source>
</evidence>
<reference evidence="3 4" key="1">
    <citation type="journal article" date="2021" name="BMC Biol.">
        <title>Horizontally acquired antibacterial genes associated with adaptive radiation of ladybird beetles.</title>
        <authorList>
            <person name="Li H.S."/>
            <person name="Tang X.F."/>
            <person name="Huang Y.H."/>
            <person name="Xu Z.Y."/>
            <person name="Chen M.L."/>
            <person name="Du X.Y."/>
            <person name="Qiu B.Y."/>
            <person name="Chen P.T."/>
            <person name="Zhang W."/>
            <person name="Slipinski A."/>
            <person name="Escalona H.E."/>
            <person name="Waterhouse R.M."/>
            <person name="Zwick A."/>
            <person name="Pang H."/>
        </authorList>
    </citation>
    <scope>NUCLEOTIDE SEQUENCE [LARGE SCALE GENOMIC DNA]</scope>
    <source>
        <strain evidence="3">SYSU2018</strain>
    </source>
</reference>
<organism evidence="3 4">
    <name type="scientific">Cryptolaemus montrouzieri</name>
    <dbReference type="NCBI Taxonomy" id="559131"/>
    <lineage>
        <taxon>Eukaryota</taxon>
        <taxon>Metazoa</taxon>
        <taxon>Ecdysozoa</taxon>
        <taxon>Arthropoda</taxon>
        <taxon>Hexapoda</taxon>
        <taxon>Insecta</taxon>
        <taxon>Pterygota</taxon>
        <taxon>Neoptera</taxon>
        <taxon>Endopterygota</taxon>
        <taxon>Coleoptera</taxon>
        <taxon>Polyphaga</taxon>
        <taxon>Cucujiformia</taxon>
        <taxon>Coccinelloidea</taxon>
        <taxon>Coccinellidae</taxon>
        <taxon>Scymninae</taxon>
        <taxon>Scymnini</taxon>
        <taxon>Cryptolaemus</taxon>
    </lineage>
</organism>
<dbReference type="PANTHER" id="PTHR15696:SF0">
    <property type="entry name" value="TELOMERASE-BINDING PROTEIN EST1A"/>
    <property type="match status" value="1"/>
</dbReference>
<evidence type="ECO:0000313" key="4">
    <source>
        <dbReference type="Proteomes" id="UP001516400"/>
    </source>
</evidence>
<keyword evidence="4" id="KW-1185">Reference proteome</keyword>
<dbReference type="AlphaFoldDB" id="A0ABD2MMW7"/>
<dbReference type="Pfam" id="PF10373">
    <property type="entry name" value="EST1_DNA_bind"/>
    <property type="match status" value="1"/>
</dbReference>
<dbReference type="InterPro" id="IPR045153">
    <property type="entry name" value="Est1/Ebs1-like"/>
</dbReference>
<dbReference type="EMBL" id="JABFTP020000021">
    <property type="protein sequence ID" value="KAL3267751.1"/>
    <property type="molecule type" value="Genomic_DNA"/>
</dbReference>
<dbReference type="InterPro" id="IPR018834">
    <property type="entry name" value="DNA/RNA-bd_Est1-type"/>
</dbReference>
<dbReference type="SUPFAM" id="SSF48452">
    <property type="entry name" value="TPR-like"/>
    <property type="match status" value="1"/>
</dbReference>
<feature type="domain" description="DNA/RNA-binding" evidence="2">
    <location>
        <begin position="39"/>
        <end position="124"/>
    </location>
</feature>
<gene>
    <name evidence="3" type="ORF">HHI36_006878</name>
</gene>
<evidence type="ECO:0000313" key="3">
    <source>
        <dbReference type="EMBL" id="KAL3267751.1"/>
    </source>
</evidence>
<name>A0ABD2MMW7_9CUCU</name>
<dbReference type="PANTHER" id="PTHR15696">
    <property type="entry name" value="SMG-7 SUPPRESSOR WITH MORPHOLOGICAL EFFECT ON GENITALIA PROTEIN 7"/>
    <property type="match status" value="1"/>
</dbReference>